<dbReference type="InterPro" id="IPR055170">
    <property type="entry name" value="GFO_IDH_MocA-like_dom"/>
</dbReference>
<protein>
    <submittedName>
        <fullName evidence="4">Gfo/Idh/MocA family oxidoreductase</fullName>
    </submittedName>
</protein>
<evidence type="ECO:0000259" key="2">
    <source>
        <dbReference type="Pfam" id="PF01408"/>
    </source>
</evidence>
<dbReference type="PANTHER" id="PTHR43249:SF1">
    <property type="entry name" value="D-GLUCOSIDE 3-DEHYDROGENASE"/>
    <property type="match status" value="1"/>
</dbReference>
<dbReference type="PANTHER" id="PTHR43249">
    <property type="entry name" value="UDP-N-ACETYL-2-AMINO-2-DEOXY-D-GLUCURONATE OXIDASE"/>
    <property type="match status" value="1"/>
</dbReference>
<dbReference type="Gene3D" id="3.30.360.10">
    <property type="entry name" value="Dihydrodipicolinate Reductase, domain 2"/>
    <property type="match status" value="1"/>
</dbReference>
<dbReference type="OrthoDB" id="9815825at2"/>
<name>A0A3L7A0Z7_9MICO</name>
<accession>A0A3L7A0Z7</accession>
<dbReference type="Pfam" id="PF22725">
    <property type="entry name" value="GFO_IDH_MocA_C3"/>
    <property type="match status" value="1"/>
</dbReference>
<dbReference type="SUPFAM" id="SSF51735">
    <property type="entry name" value="NAD(P)-binding Rossmann-fold domains"/>
    <property type="match status" value="1"/>
</dbReference>
<dbReference type="InterPro" id="IPR052515">
    <property type="entry name" value="Gfo/Idh/MocA_Oxidoreductase"/>
</dbReference>
<dbReference type="InterPro" id="IPR000683">
    <property type="entry name" value="Gfo/Idh/MocA-like_OxRdtase_N"/>
</dbReference>
<sequence length="388" mass="40931">MTTATPTRAAIIGCGVIGTHHARVLAAHEAFSVSALVDVFPEALDALADLLPTEYPVERPRTFGTLTEALAAGDIDIVVITTPSGLHVDAAREALEAGVHVVIEKPIDVDLVRARRIADLADEAAERGLTVTVISQHRFDPASVVVKKAIDEGHFGRLTSGSATVAWWRGQDYYDSGNWRGTWELDGGGAVMNQGVHTVDLLRWTLGTPVEIYAQTALLAHERIEVEDIAVATVRFESGALGVIHCTTAAYPGLNTRLQVLGSRGSAVIDNDRLEYFHAAGGADLIPGTGLSAVGTANQAADVIDAGQLSSAPREDGDFLAAHTRQYDDIAAALSDRRAPGITARDATHSLALVHAMYASATLGTAVLFADVLDGKYDDLTLTTGRAS</sequence>
<organism evidence="4 5">
    <name type="scientific">Mycetocola tolaasinivorans</name>
    <dbReference type="NCBI Taxonomy" id="76635"/>
    <lineage>
        <taxon>Bacteria</taxon>
        <taxon>Bacillati</taxon>
        <taxon>Actinomycetota</taxon>
        <taxon>Actinomycetes</taxon>
        <taxon>Micrococcales</taxon>
        <taxon>Microbacteriaceae</taxon>
        <taxon>Mycetocola</taxon>
    </lineage>
</organism>
<feature type="domain" description="Gfo/Idh/MocA-like oxidoreductase N-terminal" evidence="2">
    <location>
        <begin position="8"/>
        <end position="127"/>
    </location>
</feature>
<proteinExistence type="predicted"/>
<reference evidence="4 5" key="1">
    <citation type="submission" date="2018-10" db="EMBL/GenBank/DDBJ databases">
        <authorList>
            <person name="Li J."/>
        </authorList>
    </citation>
    <scope>NUCLEOTIDE SEQUENCE [LARGE SCALE GENOMIC DNA]</scope>
    <source>
        <strain evidence="4 5">IF 016277</strain>
    </source>
</reference>
<dbReference type="InterPro" id="IPR036291">
    <property type="entry name" value="NAD(P)-bd_dom_sf"/>
</dbReference>
<comment type="caution">
    <text evidence="4">The sequence shown here is derived from an EMBL/GenBank/DDBJ whole genome shotgun (WGS) entry which is preliminary data.</text>
</comment>
<dbReference type="RefSeq" id="WP_121649581.1">
    <property type="nucleotide sequence ID" value="NZ_RCUX01000013.1"/>
</dbReference>
<keyword evidence="1" id="KW-0520">NAD</keyword>
<dbReference type="Proteomes" id="UP000272503">
    <property type="component" value="Unassembled WGS sequence"/>
</dbReference>
<evidence type="ECO:0000313" key="4">
    <source>
        <dbReference type="EMBL" id="RLP73678.1"/>
    </source>
</evidence>
<dbReference type="Pfam" id="PF01408">
    <property type="entry name" value="GFO_IDH_MocA"/>
    <property type="match status" value="1"/>
</dbReference>
<keyword evidence="5" id="KW-1185">Reference proteome</keyword>
<evidence type="ECO:0000259" key="3">
    <source>
        <dbReference type="Pfam" id="PF22725"/>
    </source>
</evidence>
<dbReference type="SUPFAM" id="SSF55347">
    <property type="entry name" value="Glyceraldehyde-3-phosphate dehydrogenase-like, C-terminal domain"/>
    <property type="match status" value="1"/>
</dbReference>
<evidence type="ECO:0000313" key="5">
    <source>
        <dbReference type="Proteomes" id="UP000272503"/>
    </source>
</evidence>
<dbReference type="EMBL" id="RCUX01000013">
    <property type="protein sequence ID" value="RLP73678.1"/>
    <property type="molecule type" value="Genomic_DNA"/>
</dbReference>
<feature type="domain" description="GFO/IDH/MocA-like oxidoreductase" evidence="3">
    <location>
        <begin position="146"/>
        <end position="267"/>
    </location>
</feature>
<dbReference type="AlphaFoldDB" id="A0A3L7A0Z7"/>
<evidence type="ECO:0000256" key="1">
    <source>
        <dbReference type="ARBA" id="ARBA00023027"/>
    </source>
</evidence>
<dbReference type="GO" id="GO:0000166">
    <property type="term" value="F:nucleotide binding"/>
    <property type="evidence" value="ECO:0007669"/>
    <property type="project" value="InterPro"/>
</dbReference>
<dbReference type="Gene3D" id="3.40.50.720">
    <property type="entry name" value="NAD(P)-binding Rossmann-like Domain"/>
    <property type="match status" value="1"/>
</dbReference>
<gene>
    <name evidence="4" type="ORF">D9V32_14205</name>
</gene>